<dbReference type="Gene3D" id="3.40.718.10">
    <property type="entry name" value="Isopropylmalate Dehydrogenase"/>
    <property type="match status" value="1"/>
</dbReference>
<organism evidence="2 3">
    <name type="scientific">Lutimaribacter marinistellae</name>
    <dbReference type="NCBI Taxonomy" id="1820329"/>
    <lineage>
        <taxon>Bacteria</taxon>
        <taxon>Pseudomonadati</taxon>
        <taxon>Pseudomonadota</taxon>
        <taxon>Alphaproteobacteria</taxon>
        <taxon>Rhodobacterales</taxon>
        <taxon>Roseobacteraceae</taxon>
        <taxon>Lutimaribacter</taxon>
    </lineage>
</organism>
<evidence type="ECO:0000313" key="2">
    <source>
        <dbReference type="EMBL" id="MFC3616599.1"/>
    </source>
</evidence>
<proteinExistence type="predicted"/>
<dbReference type="EC" id="1.1.1.262" evidence="2"/>
<comment type="caution">
    <text evidence="2">The sequence shown here is derived from an EMBL/GenBank/DDBJ whole genome shotgun (WGS) entry which is preliminary data.</text>
</comment>
<protein>
    <submittedName>
        <fullName evidence="2">4-hydroxythreonine-4-phosphate dehydrogenase PdxA</fullName>
        <ecNumber evidence="2">1.1.1.262</ecNumber>
    </submittedName>
</protein>
<name>A0ABV7TPW3_9RHOB</name>
<accession>A0ABV7TPW3</accession>
<keyword evidence="3" id="KW-1185">Reference proteome</keyword>
<dbReference type="Proteomes" id="UP001595629">
    <property type="component" value="Unassembled WGS sequence"/>
</dbReference>
<dbReference type="GO" id="GO:0050570">
    <property type="term" value="F:4-hydroxythreonine-4-phosphate dehydrogenase activity"/>
    <property type="evidence" value="ECO:0007669"/>
    <property type="project" value="UniProtKB-EC"/>
</dbReference>
<evidence type="ECO:0000256" key="1">
    <source>
        <dbReference type="SAM" id="MobiDB-lite"/>
    </source>
</evidence>
<evidence type="ECO:0000313" key="3">
    <source>
        <dbReference type="Proteomes" id="UP001595629"/>
    </source>
</evidence>
<gene>
    <name evidence="2" type="ORF">ACFORG_22890</name>
</gene>
<dbReference type="RefSeq" id="WP_386737911.1">
    <property type="nucleotide sequence ID" value="NZ_JBHRXI010000049.1"/>
</dbReference>
<feature type="region of interest" description="Disordered" evidence="1">
    <location>
        <begin position="40"/>
        <end position="59"/>
    </location>
</feature>
<dbReference type="EMBL" id="JBHRXI010000049">
    <property type="protein sequence ID" value="MFC3616599.1"/>
    <property type="molecule type" value="Genomic_DNA"/>
</dbReference>
<sequence>MNNGPDSNRPLAIKMGAPSGIVLDHGMNIALGLPFLRSSPDHDPAFDSAAPAGPRLQAC</sequence>
<reference evidence="3" key="1">
    <citation type="journal article" date="2019" name="Int. J. Syst. Evol. Microbiol.">
        <title>The Global Catalogue of Microorganisms (GCM) 10K type strain sequencing project: providing services to taxonomists for standard genome sequencing and annotation.</title>
        <authorList>
            <consortium name="The Broad Institute Genomics Platform"/>
            <consortium name="The Broad Institute Genome Sequencing Center for Infectious Disease"/>
            <person name="Wu L."/>
            <person name="Ma J."/>
        </authorList>
    </citation>
    <scope>NUCLEOTIDE SEQUENCE [LARGE SCALE GENOMIC DNA]</scope>
    <source>
        <strain evidence="3">KCTC 42911</strain>
    </source>
</reference>
<dbReference type="SUPFAM" id="SSF53659">
    <property type="entry name" value="Isocitrate/Isopropylmalate dehydrogenase-like"/>
    <property type="match status" value="1"/>
</dbReference>
<keyword evidence="2" id="KW-0560">Oxidoreductase</keyword>